<keyword evidence="6 8" id="KW-1133">Transmembrane helix</keyword>
<feature type="domain" description="Glycosyltransferase RgtA/B/C/D-like" evidence="9">
    <location>
        <begin position="167"/>
        <end position="297"/>
    </location>
</feature>
<dbReference type="InterPro" id="IPR050297">
    <property type="entry name" value="LipidA_mod_glycosyltrf_83"/>
</dbReference>
<dbReference type="AlphaFoldDB" id="A0A8J7SA72"/>
<reference evidence="10" key="1">
    <citation type="submission" date="2020-12" db="EMBL/GenBank/DDBJ databases">
        <title>Geomonas sp. Red875, isolated from river sediment.</title>
        <authorList>
            <person name="Xu Z."/>
            <person name="Zhang Z."/>
            <person name="Masuda Y."/>
            <person name="Itoh H."/>
            <person name="Senoo K."/>
        </authorList>
    </citation>
    <scope>NUCLEOTIDE SEQUENCE</scope>
    <source>
        <strain evidence="10">Red875</strain>
    </source>
</reference>
<keyword evidence="11" id="KW-1185">Reference proteome</keyword>
<feature type="transmembrane region" description="Helical" evidence="8">
    <location>
        <begin position="241"/>
        <end position="257"/>
    </location>
</feature>
<evidence type="ECO:0000256" key="8">
    <source>
        <dbReference type="SAM" id="Phobius"/>
    </source>
</evidence>
<comment type="caution">
    <text evidence="10">The sequence shown here is derived from an EMBL/GenBank/DDBJ whole genome shotgun (WGS) entry which is preliminary data.</text>
</comment>
<keyword evidence="3" id="KW-0328">Glycosyltransferase</keyword>
<feature type="transmembrane region" description="Helical" evidence="8">
    <location>
        <begin position="263"/>
        <end position="278"/>
    </location>
</feature>
<feature type="transmembrane region" description="Helical" evidence="8">
    <location>
        <begin position="472"/>
        <end position="491"/>
    </location>
</feature>
<evidence type="ECO:0000256" key="1">
    <source>
        <dbReference type="ARBA" id="ARBA00004651"/>
    </source>
</evidence>
<dbReference type="GO" id="GO:0016763">
    <property type="term" value="F:pentosyltransferase activity"/>
    <property type="evidence" value="ECO:0007669"/>
    <property type="project" value="TreeGrafter"/>
</dbReference>
<dbReference type="EMBL" id="JAEMHM010000022">
    <property type="protein sequence ID" value="MBJ6727300.1"/>
    <property type="molecule type" value="Genomic_DNA"/>
</dbReference>
<feature type="transmembrane region" description="Helical" evidence="8">
    <location>
        <begin position="90"/>
        <end position="110"/>
    </location>
</feature>
<evidence type="ECO:0000313" key="10">
    <source>
        <dbReference type="EMBL" id="MBJ6727300.1"/>
    </source>
</evidence>
<dbReference type="Proteomes" id="UP000636888">
    <property type="component" value="Unassembled WGS sequence"/>
</dbReference>
<dbReference type="PANTHER" id="PTHR33908">
    <property type="entry name" value="MANNOSYLTRANSFERASE YKCB-RELATED"/>
    <property type="match status" value="1"/>
</dbReference>
<keyword evidence="4" id="KW-0808">Transferase</keyword>
<dbReference type="PANTHER" id="PTHR33908:SF11">
    <property type="entry name" value="MEMBRANE PROTEIN"/>
    <property type="match status" value="1"/>
</dbReference>
<evidence type="ECO:0000256" key="2">
    <source>
        <dbReference type="ARBA" id="ARBA00022475"/>
    </source>
</evidence>
<accession>A0A8J7SA72</accession>
<gene>
    <name evidence="10" type="ORF">JFN93_21520</name>
</gene>
<dbReference type="GO" id="GO:0005886">
    <property type="term" value="C:plasma membrane"/>
    <property type="evidence" value="ECO:0007669"/>
    <property type="project" value="UniProtKB-SubCell"/>
</dbReference>
<name>A0A8J7SA72_9BACT</name>
<evidence type="ECO:0000256" key="5">
    <source>
        <dbReference type="ARBA" id="ARBA00022692"/>
    </source>
</evidence>
<feature type="transmembrane region" description="Helical" evidence="8">
    <location>
        <begin position="285"/>
        <end position="305"/>
    </location>
</feature>
<dbReference type="InterPro" id="IPR038731">
    <property type="entry name" value="RgtA/B/C-like"/>
</dbReference>
<evidence type="ECO:0000256" key="4">
    <source>
        <dbReference type="ARBA" id="ARBA00022679"/>
    </source>
</evidence>
<evidence type="ECO:0000259" key="9">
    <source>
        <dbReference type="Pfam" id="PF13231"/>
    </source>
</evidence>
<feature type="transmembrane region" description="Helical" evidence="8">
    <location>
        <begin position="398"/>
        <end position="415"/>
    </location>
</feature>
<proteinExistence type="predicted"/>
<evidence type="ECO:0000313" key="11">
    <source>
        <dbReference type="Proteomes" id="UP000636888"/>
    </source>
</evidence>
<protein>
    <submittedName>
        <fullName evidence="10">Glycosyltransferase family 39 protein</fullName>
    </submittedName>
</protein>
<feature type="transmembrane region" description="Helical" evidence="8">
    <location>
        <begin position="449"/>
        <end position="465"/>
    </location>
</feature>
<feature type="transmembrane region" description="Helical" evidence="8">
    <location>
        <begin position="422"/>
        <end position="443"/>
    </location>
</feature>
<evidence type="ECO:0000256" key="6">
    <source>
        <dbReference type="ARBA" id="ARBA00022989"/>
    </source>
</evidence>
<keyword evidence="2" id="KW-1003">Cell membrane</keyword>
<keyword evidence="7 8" id="KW-0472">Membrane</keyword>
<evidence type="ECO:0000256" key="7">
    <source>
        <dbReference type="ARBA" id="ARBA00023136"/>
    </source>
</evidence>
<comment type="subcellular location">
    <subcellularLocation>
        <location evidence="1">Cell membrane</location>
        <topology evidence="1">Multi-pass membrane protein</topology>
    </subcellularLocation>
</comment>
<keyword evidence="5 8" id="KW-0812">Transmembrane</keyword>
<sequence>MSAIALLLPVACCAALLRDRLREDFVKGAVALGLFVVFATEILSLFKAIAFVPVVSLWVLFLAGIVAWRRSAKRESRPFFIPQTTIVEKLTFALIAAIVVITGVTAVVAAPNNFDSLTYHLPRVMHWVQNRSVAHYPTNCDRQLVLAPFSEFGILQLQVLAGSDRFANCVQWFAMIGSAVGVSLIARELKGSRTAQFTAAALAVSLPMGLLQATSTQNDYTVTLWIVTLIWFMLRAREDHGLANAAAVGMALGLAIFTKGTAYMIAAPLMAVYLWIVLRQGVKGALLSLAVVAAAVLLINAGHFARNVSVYGNPLSPGTGNDILSKKFTPAAVASGVTKNLVSQLGGEPAGVNRVLYLANRAVHGVLGVDANDPALSSDEFLVLPAQVKYHEDYAPNPLHLLLIMAAAAVLAVGRKKLPVEAVLLFGATLAGFVILSGCLKWTLYLSRYFIAFFVVMAPLVAVILDGPRQRSALAGGALILLLLSFPVLTFNQMRPLVGPQSVFSTDRIDQYFKARPEAKPYLVSLVAMAHAQPNHNVGLINHGGNVLEYLVWVLLNDGTGTYRIEHLDVDNASGKIKLEGFTSWYPIGI</sequence>
<dbReference type="Pfam" id="PF13231">
    <property type="entry name" value="PMT_2"/>
    <property type="match status" value="1"/>
</dbReference>
<organism evidence="10 11">
    <name type="scientific">Geomesophilobacter sediminis</name>
    <dbReference type="NCBI Taxonomy" id="2798584"/>
    <lineage>
        <taxon>Bacteria</taxon>
        <taxon>Pseudomonadati</taxon>
        <taxon>Thermodesulfobacteriota</taxon>
        <taxon>Desulfuromonadia</taxon>
        <taxon>Geobacterales</taxon>
        <taxon>Geobacteraceae</taxon>
        <taxon>Geomesophilobacter</taxon>
    </lineage>
</organism>
<evidence type="ECO:0000256" key="3">
    <source>
        <dbReference type="ARBA" id="ARBA00022676"/>
    </source>
</evidence>
<dbReference type="RefSeq" id="WP_199386220.1">
    <property type="nucleotide sequence ID" value="NZ_JAEMHM010000022.1"/>
</dbReference>
<dbReference type="GO" id="GO:0009103">
    <property type="term" value="P:lipopolysaccharide biosynthetic process"/>
    <property type="evidence" value="ECO:0007669"/>
    <property type="project" value="UniProtKB-ARBA"/>
</dbReference>
<feature type="transmembrane region" description="Helical" evidence="8">
    <location>
        <begin position="170"/>
        <end position="187"/>
    </location>
</feature>
<feature type="transmembrane region" description="Helical" evidence="8">
    <location>
        <begin position="42"/>
        <end position="69"/>
    </location>
</feature>